<evidence type="ECO:0000256" key="5">
    <source>
        <dbReference type="SAM" id="Phobius"/>
    </source>
</evidence>
<comment type="caution">
    <text evidence="7">The sequence shown here is derived from an EMBL/GenBank/DDBJ whole genome shotgun (WGS) entry which is preliminary data.</text>
</comment>
<evidence type="ECO:0000313" key="7">
    <source>
        <dbReference type="EMBL" id="MDR7149587.1"/>
    </source>
</evidence>
<keyword evidence="4 5" id="KW-0472">Membrane</keyword>
<evidence type="ECO:0000256" key="4">
    <source>
        <dbReference type="ARBA" id="ARBA00023136"/>
    </source>
</evidence>
<feature type="domain" description="TonB C-terminal" evidence="6">
    <location>
        <begin position="80"/>
        <end position="170"/>
    </location>
</feature>
<evidence type="ECO:0000256" key="1">
    <source>
        <dbReference type="ARBA" id="ARBA00004167"/>
    </source>
</evidence>
<keyword evidence="8" id="KW-1185">Reference proteome</keyword>
<evidence type="ECO:0000256" key="2">
    <source>
        <dbReference type="ARBA" id="ARBA00022692"/>
    </source>
</evidence>
<dbReference type="SUPFAM" id="SSF74653">
    <property type="entry name" value="TolA/TonB C-terminal domain"/>
    <property type="match status" value="1"/>
</dbReference>
<protein>
    <submittedName>
        <fullName evidence="7">TonB family protein</fullName>
    </submittedName>
</protein>
<accession>A0ABU1WKL8</accession>
<evidence type="ECO:0000313" key="8">
    <source>
        <dbReference type="Proteomes" id="UP001265700"/>
    </source>
</evidence>
<dbReference type="EMBL" id="JAVDWU010000003">
    <property type="protein sequence ID" value="MDR7149587.1"/>
    <property type="molecule type" value="Genomic_DNA"/>
</dbReference>
<keyword evidence="2 5" id="KW-0812">Transmembrane</keyword>
<dbReference type="PROSITE" id="PS52015">
    <property type="entry name" value="TONB_CTD"/>
    <property type="match status" value="1"/>
</dbReference>
<evidence type="ECO:0000259" key="6">
    <source>
        <dbReference type="PROSITE" id="PS52015"/>
    </source>
</evidence>
<dbReference type="Pfam" id="PF03544">
    <property type="entry name" value="TonB_C"/>
    <property type="match status" value="1"/>
</dbReference>
<comment type="subcellular location">
    <subcellularLocation>
        <location evidence="1">Membrane</location>
        <topology evidence="1">Single-pass membrane protein</topology>
    </subcellularLocation>
</comment>
<name>A0ABU1WKL8_9BURK</name>
<dbReference type="NCBIfam" id="TIGR01352">
    <property type="entry name" value="tonB_Cterm"/>
    <property type="match status" value="1"/>
</dbReference>
<dbReference type="InterPro" id="IPR006260">
    <property type="entry name" value="TonB/TolA_C"/>
</dbReference>
<organism evidence="7 8">
    <name type="scientific">Hydrogenophaga palleronii</name>
    <dbReference type="NCBI Taxonomy" id="65655"/>
    <lineage>
        <taxon>Bacteria</taxon>
        <taxon>Pseudomonadati</taxon>
        <taxon>Pseudomonadota</taxon>
        <taxon>Betaproteobacteria</taxon>
        <taxon>Burkholderiales</taxon>
        <taxon>Comamonadaceae</taxon>
        <taxon>Hydrogenophaga</taxon>
    </lineage>
</organism>
<dbReference type="Proteomes" id="UP001265700">
    <property type="component" value="Unassembled WGS sequence"/>
</dbReference>
<feature type="transmembrane region" description="Helical" evidence="5">
    <location>
        <begin position="25"/>
        <end position="45"/>
    </location>
</feature>
<gene>
    <name evidence="7" type="ORF">J2W49_001542</name>
</gene>
<dbReference type="Gene3D" id="3.30.1150.10">
    <property type="match status" value="1"/>
</dbReference>
<keyword evidence="3 5" id="KW-1133">Transmembrane helix</keyword>
<dbReference type="InterPro" id="IPR037682">
    <property type="entry name" value="TonB_C"/>
</dbReference>
<evidence type="ECO:0000256" key="3">
    <source>
        <dbReference type="ARBA" id="ARBA00022989"/>
    </source>
</evidence>
<sequence length="170" mass="18565">MFNTRQRSQTNKQEAQMALLLKRHFALVGVMATAAIAGCSQIWILPPSADGSYRQNIEVDSARPSSPASNHFVNRNDLFRGTPDSPAQIRIRRMPNIPARLGPLHAELLVWAVVETDGTVRDVVVGKSSGNPEVDALYVKALRSWTFSPAQAGGHAVAQQVGQTILLRLE</sequence>
<proteinExistence type="predicted"/>
<reference evidence="7 8" key="1">
    <citation type="submission" date="2023-07" db="EMBL/GenBank/DDBJ databases">
        <title>Sorghum-associated microbial communities from plants grown in Nebraska, USA.</title>
        <authorList>
            <person name="Schachtman D."/>
        </authorList>
    </citation>
    <scope>NUCLEOTIDE SEQUENCE [LARGE SCALE GENOMIC DNA]</scope>
    <source>
        <strain evidence="7 8">4249</strain>
    </source>
</reference>
<dbReference type="RefSeq" id="WP_310313893.1">
    <property type="nucleotide sequence ID" value="NZ_JAVDWU010000003.1"/>
</dbReference>